<dbReference type="Proteomes" id="UP000838412">
    <property type="component" value="Chromosome 1"/>
</dbReference>
<proteinExistence type="predicted"/>
<reference evidence="1" key="1">
    <citation type="submission" date="2022-01" db="EMBL/GenBank/DDBJ databases">
        <authorList>
            <person name="Braso-Vives M."/>
        </authorList>
    </citation>
    <scope>NUCLEOTIDE SEQUENCE</scope>
</reference>
<organism evidence="1 2">
    <name type="scientific">Branchiostoma lanceolatum</name>
    <name type="common">Common lancelet</name>
    <name type="synonym">Amphioxus lanceolatum</name>
    <dbReference type="NCBI Taxonomy" id="7740"/>
    <lineage>
        <taxon>Eukaryota</taxon>
        <taxon>Metazoa</taxon>
        <taxon>Chordata</taxon>
        <taxon>Cephalochordata</taxon>
        <taxon>Leptocardii</taxon>
        <taxon>Amphioxiformes</taxon>
        <taxon>Branchiostomatidae</taxon>
        <taxon>Branchiostoma</taxon>
    </lineage>
</organism>
<gene>
    <name evidence="1" type="primary">Hypp840</name>
    <name evidence="1" type="ORF">BLAG_LOCUS2482</name>
</gene>
<dbReference type="EMBL" id="OV696686">
    <property type="protein sequence ID" value="CAH1233877.1"/>
    <property type="molecule type" value="Genomic_DNA"/>
</dbReference>
<evidence type="ECO:0000313" key="1">
    <source>
        <dbReference type="EMBL" id="CAH1233877.1"/>
    </source>
</evidence>
<dbReference type="AlphaFoldDB" id="A0A8J9YM62"/>
<protein>
    <submittedName>
        <fullName evidence="1">Hypp840 protein</fullName>
    </submittedName>
</protein>
<accession>A0A8J9YM62</accession>
<dbReference type="OrthoDB" id="10059103at2759"/>
<name>A0A8J9YM62_BRALA</name>
<evidence type="ECO:0000313" key="2">
    <source>
        <dbReference type="Proteomes" id="UP000838412"/>
    </source>
</evidence>
<keyword evidence="2" id="KW-1185">Reference proteome</keyword>
<sequence>MVFPLPLSKNCEHDGVKLMRKFYGTRPYFLPPMVESQDSNWLPFEEHSVVWLAQVKGSVSYRLEPDPICETTCKPIDVTLKPGETLVVPQLKNSKDSEPAVVVAATGTWD</sequence>